<evidence type="ECO:0000256" key="1">
    <source>
        <dbReference type="ARBA" id="ARBA00022763"/>
    </source>
</evidence>
<dbReference type="GO" id="GO:0006281">
    <property type="term" value="P:DNA repair"/>
    <property type="evidence" value="ECO:0007669"/>
    <property type="project" value="InterPro"/>
</dbReference>
<reference evidence="3 4" key="1">
    <citation type="submission" date="2017-06" db="EMBL/GenBank/DDBJ databases">
        <authorList>
            <consortium name="Pathogen Informatics"/>
        </authorList>
    </citation>
    <scope>NUCLEOTIDE SEQUENCE [LARGE SCALE GENOMIC DNA]</scope>
    <source>
        <strain evidence="3 4">NCTC13039</strain>
    </source>
</reference>
<dbReference type="STRING" id="1121387.GCA_000429885_00054"/>
<dbReference type="GO" id="GO:0008168">
    <property type="term" value="F:methyltransferase activity"/>
    <property type="evidence" value="ECO:0007669"/>
    <property type="project" value="UniProtKB-KW"/>
</dbReference>
<dbReference type="InterPro" id="IPR036388">
    <property type="entry name" value="WH-like_DNA-bd_sf"/>
</dbReference>
<dbReference type="PANTHER" id="PTHR42942:SF1">
    <property type="entry name" value="ALKYLTRANSFERASE-LIKE PROTEIN 1"/>
    <property type="match status" value="1"/>
</dbReference>
<keyword evidence="1" id="KW-0227">DNA damage</keyword>
<dbReference type="InterPro" id="IPR052520">
    <property type="entry name" value="ATL_DNA_repair"/>
</dbReference>
<dbReference type="Proteomes" id="UP000242637">
    <property type="component" value="Chromosome 1"/>
</dbReference>
<gene>
    <name evidence="3" type="ORF">SAMEA4475696_01684</name>
</gene>
<dbReference type="InterPro" id="IPR036217">
    <property type="entry name" value="MethylDNA_cys_MeTrfase_DNAb"/>
</dbReference>
<proteinExistence type="predicted"/>
<sequence length="151" mass="16468">MVRRRERCLVAVLWLLRVGEWVGVMSELFADQVHEVVRLVPVGQVVTYGDLGELFGRSPRHVGRVMSGCDGRQVPWWRVVNASGRLPGFLLTEAVAQWRAEGMALRDDGCGVVLRLCRADLVALGDVIEASVGELPGLRRGSSDGFSPGDG</sequence>
<dbReference type="SUPFAM" id="SSF46767">
    <property type="entry name" value="Methylated DNA-protein cysteine methyltransferase, C-terminal domain"/>
    <property type="match status" value="1"/>
</dbReference>
<dbReference type="EMBL" id="LT906453">
    <property type="protein sequence ID" value="SNV22915.1"/>
    <property type="molecule type" value="Genomic_DNA"/>
</dbReference>
<dbReference type="Pfam" id="PF01035">
    <property type="entry name" value="DNA_binding_1"/>
    <property type="match status" value="1"/>
</dbReference>
<dbReference type="InterPro" id="IPR014048">
    <property type="entry name" value="MethylDNA_cys_MeTrfase_DNA-bd"/>
</dbReference>
<dbReference type="Gene3D" id="1.10.10.10">
    <property type="entry name" value="Winged helix-like DNA-binding domain superfamily/Winged helix DNA-binding domain"/>
    <property type="match status" value="1"/>
</dbReference>
<evidence type="ECO:0000313" key="4">
    <source>
        <dbReference type="Proteomes" id="UP000242637"/>
    </source>
</evidence>
<accession>A0A239VKU6</accession>
<keyword evidence="3" id="KW-0489">Methyltransferase</keyword>
<dbReference type="KEGG" id="dco:SAMEA4475696_1684"/>
<keyword evidence="3" id="KW-0808">Transferase</keyword>
<organism evidence="3 4">
    <name type="scientific">Dermatophilus congolensis</name>
    <dbReference type="NCBI Taxonomy" id="1863"/>
    <lineage>
        <taxon>Bacteria</taxon>
        <taxon>Bacillati</taxon>
        <taxon>Actinomycetota</taxon>
        <taxon>Actinomycetes</taxon>
        <taxon>Micrococcales</taxon>
        <taxon>Dermatophilaceae</taxon>
        <taxon>Dermatophilus</taxon>
    </lineage>
</organism>
<dbReference type="CDD" id="cd06445">
    <property type="entry name" value="ATase"/>
    <property type="match status" value="1"/>
</dbReference>
<protein>
    <submittedName>
        <fullName evidence="3">Predicted methylated DNA-protein cysteine methyltransferase</fullName>
    </submittedName>
</protein>
<dbReference type="GO" id="GO:0032259">
    <property type="term" value="P:methylation"/>
    <property type="evidence" value="ECO:0007669"/>
    <property type="project" value="UniProtKB-KW"/>
</dbReference>
<evidence type="ECO:0000259" key="2">
    <source>
        <dbReference type="Pfam" id="PF01035"/>
    </source>
</evidence>
<name>A0A239VKU6_9MICO</name>
<dbReference type="AlphaFoldDB" id="A0A239VKU6"/>
<dbReference type="PANTHER" id="PTHR42942">
    <property type="entry name" value="6-O-METHYLGUANINE DNA METHYLTRANSFERASE"/>
    <property type="match status" value="1"/>
</dbReference>
<evidence type="ECO:0000313" key="3">
    <source>
        <dbReference type="EMBL" id="SNV22915.1"/>
    </source>
</evidence>
<feature type="domain" description="Methylated-DNA-[protein]-cysteine S-methyltransferase DNA binding" evidence="2">
    <location>
        <begin position="29"/>
        <end position="92"/>
    </location>
</feature>
<keyword evidence="4" id="KW-1185">Reference proteome</keyword>